<dbReference type="PROSITE" id="PS01124">
    <property type="entry name" value="HTH_ARAC_FAMILY_2"/>
    <property type="match status" value="1"/>
</dbReference>
<evidence type="ECO:0000256" key="3">
    <source>
        <dbReference type="ARBA" id="ARBA00022553"/>
    </source>
</evidence>
<keyword evidence="8" id="KW-1133">Transmembrane helix</keyword>
<reference evidence="12 13" key="1">
    <citation type="submission" date="2017-07" db="EMBL/GenBank/DDBJ databases">
        <authorList>
            <person name="Sun Z.S."/>
            <person name="Albrecht U."/>
            <person name="Echele G."/>
            <person name="Lee C.C."/>
        </authorList>
    </citation>
    <scope>NUCLEOTIDE SEQUENCE [LARGE SCALE GENOMIC DNA]</scope>
    <source>
        <strain evidence="13">type strain: KCTC 22618</strain>
    </source>
</reference>
<dbReference type="InterPro" id="IPR018062">
    <property type="entry name" value="HTH_AraC-typ_CS"/>
</dbReference>
<dbReference type="SMART" id="SM00387">
    <property type="entry name" value="HATPase_c"/>
    <property type="match status" value="1"/>
</dbReference>
<name>A0A238U9L5_9FLAO</name>
<dbReference type="PANTHER" id="PTHR43547:SF2">
    <property type="entry name" value="HYBRID SIGNAL TRANSDUCTION HISTIDINE KINASE C"/>
    <property type="match status" value="1"/>
</dbReference>
<comment type="catalytic activity">
    <reaction evidence="1">
        <text>ATP + protein L-histidine = ADP + protein N-phospho-L-histidine.</text>
        <dbReference type="EC" id="2.7.13.3"/>
    </reaction>
</comment>
<dbReference type="SUPFAM" id="SSF52172">
    <property type="entry name" value="CheY-like"/>
    <property type="match status" value="1"/>
</dbReference>
<evidence type="ECO:0000256" key="6">
    <source>
        <dbReference type="ARBA" id="ARBA00023163"/>
    </source>
</evidence>
<dbReference type="InterPro" id="IPR005467">
    <property type="entry name" value="His_kinase_dom"/>
</dbReference>
<dbReference type="Gene3D" id="1.10.287.130">
    <property type="match status" value="1"/>
</dbReference>
<evidence type="ECO:0000256" key="5">
    <source>
        <dbReference type="ARBA" id="ARBA00023125"/>
    </source>
</evidence>
<dbReference type="PROSITE" id="PS50109">
    <property type="entry name" value="HIS_KIN"/>
    <property type="match status" value="1"/>
</dbReference>
<dbReference type="InterPro" id="IPR011047">
    <property type="entry name" value="Quinoprotein_ADH-like_sf"/>
</dbReference>
<dbReference type="GO" id="GO:0003700">
    <property type="term" value="F:DNA-binding transcription factor activity"/>
    <property type="evidence" value="ECO:0007669"/>
    <property type="project" value="InterPro"/>
</dbReference>
<dbReference type="InterPro" id="IPR011006">
    <property type="entry name" value="CheY-like_superfamily"/>
</dbReference>
<feature type="modified residue" description="4-aspartylphosphate" evidence="7">
    <location>
        <position position="1175"/>
    </location>
</feature>
<dbReference type="Pfam" id="PF00072">
    <property type="entry name" value="Response_reg"/>
    <property type="match status" value="1"/>
</dbReference>
<dbReference type="CDD" id="cd17574">
    <property type="entry name" value="REC_OmpR"/>
    <property type="match status" value="1"/>
</dbReference>
<dbReference type="InterPro" id="IPR011110">
    <property type="entry name" value="Reg_prop"/>
</dbReference>
<keyword evidence="8" id="KW-0812">Transmembrane</keyword>
<dbReference type="SUPFAM" id="SSF50998">
    <property type="entry name" value="Quinoprotein alcohol dehydrogenase-like"/>
    <property type="match status" value="1"/>
</dbReference>
<dbReference type="InterPro" id="IPR009057">
    <property type="entry name" value="Homeodomain-like_sf"/>
</dbReference>
<dbReference type="PROSITE" id="PS00041">
    <property type="entry name" value="HTH_ARAC_FAMILY_1"/>
    <property type="match status" value="1"/>
</dbReference>
<dbReference type="InterPro" id="IPR003594">
    <property type="entry name" value="HATPase_dom"/>
</dbReference>
<protein>
    <recommendedName>
        <fullName evidence="2">histidine kinase</fullName>
        <ecNumber evidence="2">2.7.13.3</ecNumber>
    </recommendedName>
</protein>
<dbReference type="InterPro" id="IPR036890">
    <property type="entry name" value="HATPase_C_sf"/>
</dbReference>
<dbReference type="InterPro" id="IPR013783">
    <property type="entry name" value="Ig-like_fold"/>
</dbReference>
<evidence type="ECO:0000256" key="8">
    <source>
        <dbReference type="SAM" id="Phobius"/>
    </source>
</evidence>
<dbReference type="SMART" id="SM00342">
    <property type="entry name" value="HTH_ARAC"/>
    <property type="match status" value="1"/>
</dbReference>
<dbReference type="PROSITE" id="PS50110">
    <property type="entry name" value="RESPONSE_REGULATORY"/>
    <property type="match status" value="1"/>
</dbReference>
<dbReference type="GO" id="GO:0000155">
    <property type="term" value="F:phosphorelay sensor kinase activity"/>
    <property type="evidence" value="ECO:0007669"/>
    <property type="project" value="InterPro"/>
</dbReference>
<dbReference type="Gene3D" id="3.30.565.10">
    <property type="entry name" value="Histidine kinase-like ATPase, C-terminal domain"/>
    <property type="match status" value="1"/>
</dbReference>
<dbReference type="Gene3D" id="1.10.10.60">
    <property type="entry name" value="Homeodomain-like"/>
    <property type="match status" value="1"/>
</dbReference>
<dbReference type="SMART" id="SM00388">
    <property type="entry name" value="HisKA"/>
    <property type="match status" value="1"/>
</dbReference>
<dbReference type="Pfam" id="PF12833">
    <property type="entry name" value="HTH_18"/>
    <property type="match status" value="1"/>
</dbReference>
<dbReference type="InterPro" id="IPR001789">
    <property type="entry name" value="Sig_transdc_resp-reg_receiver"/>
</dbReference>
<keyword evidence="4" id="KW-0805">Transcription regulation</keyword>
<keyword evidence="12" id="KW-0418">Kinase</keyword>
<dbReference type="InterPro" id="IPR011123">
    <property type="entry name" value="Y_Y_Y"/>
</dbReference>
<dbReference type="InterPro" id="IPR003661">
    <property type="entry name" value="HisK_dim/P_dom"/>
</dbReference>
<evidence type="ECO:0000256" key="4">
    <source>
        <dbReference type="ARBA" id="ARBA00023015"/>
    </source>
</evidence>
<dbReference type="InterPro" id="IPR018060">
    <property type="entry name" value="HTH_AraC"/>
</dbReference>
<keyword evidence="5" id="KW-0238">DNA-binding</keyword>
<dbReference type="SUPFAM" id="SSF46689">
    <property type="entry name" value="Homeodomain-like"/>
    <property type="match status" value="1"/>
</dbReference>
<organism evidence="12 13">
    <name type="scientific">Tenacibaculum jejuense</name>
    <dbReference type="NCBI Taxonomy" id="584609"/>
    <lineage>
        <taxon>Bacteria</taxon>
        <taxon>Pseudomonadati</taxon>
        <taxon>Bacteroidota</taxon>
        <taxon>Flavobacteriia</taxon>
        <taxon>Flavobacteriales</taxon>
        <taxon>Flavobacteriaceae</taxon>
        <taxon>Tenacibaculum</taxon>
    </lineage>
</organism>
<dbReference type="InterPro" id="IPR036097">
    <property type="entry name" value="HisK_dim/P_sf"/>
</dbReference>
<dbReference type="PANTHER" id="PTHR43547">
    <property type="entry name" value="TWO-COMPONENT HISTIDINE KINASE"/>
    <property type="match status" value="1"/>
</dbReference>
<dbReference type="EC" id="2.7.13.3" evidence="2"/>
<dbReference type="InterPro" id="IPR015943">
    <property type="entry name" value="WD40/YVTN_repeat-like_dom_sf"/>
</dbReference>
<dbReference type="SMART" id="SM00448">
    <property type="entry name" value="REC"/>
    <property type="match status" value="1"/>
</dbReference>
<dbReference type="Gene3D" id="2.60.40.10">
    <property type="entry name" value="Immunoglobulins"/>
    <property type="match status" value="1"/>
</dbReference>
<dbReference type="Gene3D" id="3.40.50.2300">
    <property type="match status" value="1"/>
</dbReference>
<dbReference type="Pfam" id="PF07495">
    <property type="entry name" value="Y_Y_Y"/>
    <property type="match status" value="1"/>
</dbReference>
<feature type="transmembrane region" description="Helical" evidence="8">
    <location>
        <begin position="805"/>
        <end position="824"/>
    </location>
</feature>
<evidence type="ECO:0000313" key="12">
    <source>
        <dbReference type="EMBL" id="SNR15154.1"/>
    </source>
</evidence>
<proteinExistence type="predicted"/>
<evidence type="ECO:0000256" key="7">
    <source>
        <dbReference type="PROSITE-ProRule" id="PRU00169"/>
    </source>
</evidence>
<dbReference type="Pfam" id="PF02518">
    <property type="entry name" value="HATPase_c"/>
    <property type="match status" value="1"/>
</dbReference>
<accession>A0A238U9L5</accession>
<dbReference type="SUPFAM" id="SSF55874">
    <property type="entry name" value="ATPase domain of HSP90 chaperone/DNA topoisomerase II/histidine kinase"/>
    <property type="match status" value="1"/>
</dbReference>
<evidence type="ECO:0000313" key="13">
    <source>
        <dbReference type="Proteomes" id="UP000215214"/>
    </source>
</evidence>
<dbReference type="SUPFAM" id="SSF47384">
    <property type="entry name" value="Homodimeric domain of signal transducing histidine kinase"/>
    <property type="match status" value="1"/>
</dbReference>
<keyword evidence="13" id="KW-1185">Reference proteome</keyword>
<dbReference type="KEGG" id="tje:TJEJU_1421"/>
<dbReference type="SUPFAM" id="SSF101898">
    <property type="entry name" value="NHL repeat"/>
    <property type="match status" value="1"/>
</dbReference>
<keyword evidence="3 7" id="KW-0597">Phosphoprotein</keyword>
<evidence type="ECO:0000259" key="10">
    <source>
        <dbReference type="PROSITE" id="PS50109"/>
    </source>
</evidence>
<evidence type="ECO:0000259" key="11">
    <source>
        <dbReference type="PROSITE" id="PS50110"/>
    </source>
</evidence>
<dbReference type="GO" id="GO:0043565">
    <property type="term" value="F:sequence-specific DNA binding"/>
    <property type="evidence" value="ECO:0007669"/>
    <property type="project" value="InterPro"/>
</dbReference>
<gene>
    <name evidence="12" type="ORF">TJEJU_1421</name>
</gene>
<keyword evidence="12" id="KW-0808">Transferase</keyword>
<dbReference type="CDD" id="cd00082">
    <property type="entry name" value="HisKA"/>
    <property type="match status" value="1"/>
</dbReference>
<sequence length="1380" mass="160532">MLMMFQNFNISVKFCLKVKLLSILPKIFNKMVPLRIYYFMFFCFLVQKIYAFQVPNNFIKINTEHGISNSIITALEKDNLGQLWIGTRNGLNKFDGENITVFKANDCKLNTLISNDITAIKKDKIGLLWIGTNIGLNSYNLKTNEFKRYIIKCTKDKLSHLIIKSIFQLKNGNLWIGTSRGLFIYDNDQDTFNPVSIKSSDGYDLSNHTITSFFEDKDDVWITTNKGLCKLNKLENKLEYYRETKELNIQDITFFETHKLLLATKKDGLKLFNKKLSRLISSDLETKIQSKDIRKLQYDSHHNLWIGTFEGLYVLNQRNELLKLYNQKGRKESLSKNSIKDIYTDKLGEVIVGTYYGGINILNNDSSFNKIYYKKANSFKRLSLCNSMTRDKEGNMFFVSKGIKVFSKEKTFKKELSEKLSVGFRDKQIKKINIVKSQLWITTLKNGIFYFNLETEKFEQNDILKHYNTNFKGVSVYDIVQFKNYLILGTFGSGLIVYNLKNFKFIKQFKNKFSERKVITHNQIRSLLLDSINNHLWIGTEKGITKFQFTADEKFEKPKISFYLNDNGDVLANKITSFFKTNKGKIIAGSYENGLFLYENNSFQSVYQNKDKFQLTSIYSILGQVKTSVFFTSNIGITSYDLITKEIRLHNESKTFKGNDFLMGACSVDNYGDFYFSTVNNVIRFNPDKLEKKDRKTEIILTNFQINQKDSNKNLLGLNTVYLNPNEHFFTIQFACPDFNNLHKNTYAYRLKGLNAEWIYTKQNEASFIPQKAGNYIFQVKLADIPNAQVKSIQVNIKVPWWKTYWAYSLYVLLIIVGIYLYGINYKNNLKLKFKLEKQKLKSQNQEILNKNKIDFFTNISHDLRTPLSLILLPLQQILKDYNGKIEIFKKLKVIEGNANQLLKLSNEVLFFRSLEESKSFKIKEENIISIVKNICNSFKDFAELKNIELSFTSSSDCVNLYCNKLSLERVFYNLISNAFKHSPKNGKVKIGIKEKKDVINIEVSNFQKSPLKESEIGNIFNNFYSKVDPNISYQDHDSGFGIGLYVAKKIVDLHKGIIKVRNKKSSEIVFKVQIKKGKSHFDKNVFIEESTKNSNSEICYQYDVLNEQKLNIKKIDNLKFDKNKRTVLIVEDNTEFRDFLVDNFKNKYNIKIAEDGKEGYKKIIEHHIDLVISDIKIPLMDGIDLCKKIKHNENTNHIPVILLTSLSSDVDRFNGLLVGADGYFTKPFNISEFNLLISNLIKTKVNAISKINNENDIQIESNSYVSKEDDLINKAHFIVEKHIEDYNFNVALFANELGLSRTMLFAKIKEYTNQTPKEFITCKRMKRAAKLLENKDFTISEVAYKVGYKDCKHFSKVFKQHHELSPSVYRDKFFTECLK</sequence>
<evidence type="ECO:0000259" key="9">
    <source>
        <dbReference type="PROSITE" id="PS01124"/>
    </source>
</evidence>
<dbReference type="Pfam" id="PF00512">
    <property type="entry name" value="HisKA"/>
    <property type="match status" value="1"/>
</dbReference>
<evidence type="ECO:0000256" key="1">
    <source>
        <dbReference type="ARBA" id="ARBA00000085"/>
    </source>
</evidence>
<dbReference type="Proteomes" id="UP000215214">
    <property type="component" value="Chromosome TJEJU"/>
</dbReference>
<dbReference type="Pfam" id="PF07494">
    <property type="entry name" value="Reg_prop"/>
    <property type="match status" value="3"/>
</dbReference>
<keyword evidence="6" id="KW-0804">Transcription</keyword>
<feature type="domain" description="HTH araC/xylS-type" evidence="9">
    <location>
        <begin position="1274"/>
        <end position="1373"/>
    </location>
</feature>
<dbReference type="EMBL" id="LT899436">
    <property type="protein sequence ID" value="SNR15154.1"/>
    <property type="molecule type" value="Genomic_DNA"/>
</dbReference>
<feature type="domain" description="Response regulatory" evidence="11">
    <location>
        <begin position="1127"/>
        <end position="1242"/>
    </location>
</feature>
<evidence type="ECO:0000256" key="2">
    <source>
        <dbReference type="ARBA" id="ARBA00012438"/>
    </source>
</evidence>
<feature type="domain" description="Histidine kinase" evidence="10">
    <location>
        <begin position="859"/>
        <end position="1079"/>
    </location>
</feature>
<dbReference type="Gene3D" id="2.130.10.10">
    <property type="entry name" value="YVTN repeat-like/Quinoprotein amine dehydrogenase"/>
    <property type="match status" value="2"/>
</dbReference>
<keyword evidence="8" id="KW-0472">Membrane</keyword>